<dbReference type="NCBIfam" id="TIGR00229">
    <property type="entry name" value="sensory_box"/>
    <property type="match status" value="1"/>
</dbReference>
<protein>
    <submittedName>
        <fullName evidence="2">PAS domain-containing protein</fullName>
    </submittedName>
</protein>
<dbReference type="SUPFAM" id="SSF55785">
    <property type="entry name" value="PYP-like sensor domain (PAS domain)"/>
    <property type="match status" value="1"/>
</dbReference>
<evidence type="ECO:0000313" key="3">
    <source>
        <dbReference type="Proteomes" id="UP001329915"/>
    </source>
</evidence>
<dbReference type="InterPro" id="IPR013767">
    <property type="entry name" value="PAS_fold"/>
</dbReference>
<feature type="domain" description="PAS" evidence="1">
    <location>
        <begin position="18"/>
        <end position="85"/>
    </location>
</feature>
<gene>
    <name evidence="2" type="ORF">MFMK1_001990</name>
</gene>
<dbReference type="AlphaFoldDB" id="A0AAU0UML1"/>
<dbReference type="Gene3D" id="3.30.450.20">
    <property type="entry name" value="PAS domain"/>
    <property type="match status" value="1"/>
</dbReference>
<accession>A0AAU0UML1</accession>
<dbReference type="EMBL" id="CP121694">
    <property type="protein sequence ID" value="WRO22165.1"/>
    <property type="molecule type" value="Genomic_DNA"/>
</dbReference>
<name>A0AAU0UML1_9FIRM</name>
<keyword evidence="3" id="KW-1185">Reference proteome</keyword>
<dbReference type="RefSeq" id="WP_366921585.1">
    <property type="nucleotide sequence ID" value="NZ_CP121694.1"/>
</dbReference>
<dbReference type="Proteomes" id="UP001329915">
    <property type="component" value="Chromosome"/>
</dbReference>
<dbReference type="InterPro" id="IPR035965">
    <property type="entry name" value="PAS-like_dom_sf"/>
</dbReference>
<dbReference type="SMART" id="SM00091">
    <property type="entry name" value="PAS"/>
    <property type="match status" value="1"/>
</dbReference>
<dbReference type="InterPro" id="IPR000014">
    <property type="entry name" value="PAS"/>
</dbReference>
<evidence type="ECO:0000313" key="2">
    <source>
        <dbReference type="EMBL" id="WRO22165.1"/>
    </source>
</evidence>
<dbReference type="CDD" id="cd00130">
    <property type="entry name" value="PAS"/>
    <property type="match status" value="1"/>
</dbReference>
<organism evidence="2 3">
    <name type="scientific">Metallumcola ferriviriculae</name>
    <dbReference type="NCBI Taxonomy" id="3039180"/>
    <lineage>
        <taxon>Bacteria</taxon>
        <taxon>Bacillati</taxon>
        <taxon>Bacillota</taxon>
        <taxon>Clostridia</taxon>
        <taxon>Neomoorellales</taxon>
        <taxon>Desulfitibacteraceae</taxon>
        <taxon>Metallumcola</taxon>
    </lineage>
</organism>
<proteinExistence type="predicted"/>
<dbReference type="Pfam" id="PF00989">
    <property type="entry name" value="PAS"/>
    <property type="match status" value="1"/>
</dbReference>
<reference evidence="2 3" key="1">
    <citation type="submission" date="2023-04" db="EMBL/GenBank/DDBJ databases">
        <authorList>
            <person name="Hsu D."/>
        </authorList>
    </citation>
    <scope>NUCLEOTIDE SEQUENCE [LARGE SCALE GENOMIC DNA]</scope>
    <source>
        <strain evidence="2 3">MK1</strain>
    </source>
</reference>
<sequence length="119" mass="13527">MKAEKISNRHMSDLAKINIYEVIFSSSHSGIITYDCNGRIIDCNDSSTKIFEMPKDKIIGFHAAKELENTAMRNALLKALKGERGYYQGEHQATMSITRFTSVSGERDNYRYSQYCGKS</sequence>
<evidence type="ECO:0000259" key="1">
    <source>
        <dbReference type="SMART" id="SM00091"/>
    </source>
</evidence>
<dbReference type="GO" id="GO:0006355">
    <property type="term" value="P:regulation of DNA-templated transcription"/>
    <property type="evidence" value="ECO:0007669"/>
    <property type="project" value="InterPro"/>
</dbReference>
<dbReference type="KEGG" id="dbc:MFMK1_001990"/>